<feature type="non-terminal residue" evidence="5">
    <location>
        <position position="208"/>
    </location>
</feature>
<feature type="domain" description="Peptidase M12A" evidence="4">
    <location>
        <begin position="56"/>
        <end position="208"/>
    </location>
</feature>
<feature type="non-terminal residue" evidence="5">
    <location>
        <position position="1"/>
    </location>
</feature>
<feature type="binding site" evidence="2">
    <location>
        <position position="157"/>
    </location>
    <ligand>
        <name>Zn(2+)</name>
        <dbReference type="ChEBI" id="CHEBI:29105"/>
        <note>catalytic</note>
    </ligand>
</feature>
<protein>
    <recommendedName>
        <fullName evidence="3">Metalloendopeptidase</fullName>
        <ecNumber evidence="3">3.4.24.-</ecNumber>
    </recommendedName>
</protein>
<proteinExistence type="predicted"/>
<dbReference type="PRINTS" id="PR00480">
    <property type="entry name" value="ASTACIN"/>
</dbReference>
<keyword evidence="1" id="KW-1015">Disulfide bond</keyword>
<dbReference type="InterPro" id="IPR001506">
    <property type="entry name" value="Peptidase_M12A"/>
</dbReference>
<dbReference type="GO" id="GO:0004222">
    <property type="term" value="F:metalloendopeptidase activity"/>
    <property type="evidence" value="ECO:0007669"/>
    <property type="project" value="UniProtKB-UniRule"/>
</dbReference>
<keyword evidence="6" id="KW-1185">Reference proteome</keyword>
<keyword evidence="2 3" id="KW-0479">Metal-binding</keyword>
<dbReference type="EMBL" id="BTSY01000007">
    <property type="protein sequence ID" value="GMT35506.1"/>
    <property type="molecule type" value="Genomic_DNA"/>
</dbReference>
<feature type="binding site" evidence="2">
    <location>
        <position position="151"/>
    </location>
    <ligand>
        <name>Zn(2+)</name>
        <dbReference type="ChEBI" id="CHEBI:29105"/>
        <note>catalytic</note>
    </ligand>
</feature>
<name>A0AAV5WT95_9BILA</name>
<dbReference type="InterPro" id="IPR034035">
    <property type="entry name" value="Astacin-like_dom"/>
</dbReference>
<feature type="active site" evidence="2">
    <location>
        <position position="148"/>
    </location>
</feature>
<comment type="caution">
    <text evidence="2">Lacks conserved residue(s) required for the propagation of feature annotation.</text>
</comment>
<dbReference type="AlphaFoldDB" id="A0AAV5WT95"/>
<comment type="caution">
    <text evidence="5">The sequence shown here is derived from an EMBL/GenBank/DDBJ whole genome shotgun (WGS) entry which is preliminary data.</text>
</comment>
<dbReference type="EC" id="3.4.24.-" evidence="3"/>
<dbReference type="InterPro" id="IPR024079">
    <property type="entry name" value="MetalloPept_cat_dom_sf"/>
</dbReference>
<organism evidence="5 6">
    <name type="scientific">Pristionchus fissidentatus</name>
    <dbReference type="NCBI Taxonomy" id="1538716"/>
    <lineage>
        <taxon>Eukaryota</taxon>
        <taxon>Metazoa</taxon>
        <taxon>Ecdysozoa</taxon>
        <taxon>Nematoda</taxon>
        <taxon>Chromadorea</taxon>
        <taxon>Rhabditida</taxon>
        <taxon>Rhabditina</taxon>
        <taxon>Diplogasteromorpha</taxon>
        <taxon>Diplogasteroidea</taxon>
        <taxon>Neodiplogasteridae</taxon>
        <taxon>Pristionchus</taxon>
    </lineage>
</organism>
<gene>
    <name evidence="5" type="ORF">PFISCL1PPCAC_26803</name>
</gene>
<dbReference type="Pfam" id="PF01400">
    <property type="entry name" value="Astacin"/>
    <property type="match status" value="1"/>
</dbReference>
<comment type="cofactor">
    <cofactor evidence="2 3">
        <name>Zn(2+)</name>
        <dbReference type="ChEBI" id="CHEBI:29105"/>
    </cofactor>
    <text evidence="2 3">Binds 1 zinc ion per subunit.</text>
</comment>
<dbReference type="CDD" id="cd04280">
    <property type="entry name" value="ZnMc_astacin_like"/>
    <property type="match status" value="1"/>
</dbReference>
<dbReference type="PANTHER" id="PTHR10127">
    <property type="entry name" value="DISCOIDIN, CUB, EGF, LAMININ , AND ZINC METALLOPROTEASE DOMAIN CONTAINING"/>
    <property type="match status" value="1"/>
</dbReference>
<dbReference type="GO" id="GO:0006508">
    <property type="term" value="P:proteolysis"/>
    <property type="evidence" value="ECO:0007669"/>
    <property type="project" value="UniProtKB-KW"/>
</dbReference>
<evidence type="ECO:0000313" key="5">
    <source>
        <dbReference type="EMBL" id="GMT35506.1"/>
    </source>
</evidence>
<dbReference type="InterPro" id="IPR006026">
    <property type="entry name" value="Peptidase_Metallo"/>
</dbReference>
<keyword evidence="2 3" id="KW-0482">Metalloprotease</keyword>
<keyword evidence="2 3" id="KW-0862">Zinc</keyword>
<evidence type="ECO:0000256" key="3">
    <source>
        <dbReference type="RuleBase" id="RU361183"/>
    </source>
</evidence>
<dbReference type="PANTHER" id="PTHR10127:SF852">
    <property type="entry name" value="ZINC METALLOPROTEINASE NAS-12"/>
    <property type="match status" value="1"/>
</dbReference>
<dbReference type="PROSITE" id="PS51864">
    <property type="entry name" value="ASTACIN"/>
    <property type="match status" value="1"/>
</dbReference>
<dbReference type="Proteomes" id="UP001432322">
    <property type="component" value="Unassembled WGS sequence"/>
</dbReference>
<keyword evidence="2 3" id="KW-0378">Hydrolase</keyword>
<dbReference type="Gene3D" id="3.40.390.10">
    <property type="entry name" value="Collagenase (Catalytic Domain)"/>
    <property type="match status" value="1"/>
</dbReference>
<evidence type="ECO:0000256" key="1">
    <source>
        <dbReference type="ARBA" id="ARBA00023157"/>
    </source>
</evidence>
<accession>A0AAV5WT95</accession>
<feature type="binding site" evidence="2">
    <location>
        <position position="147"/>
    </location>
    <ligand>
        <name>Zn(2+)</name>
        <dbReference type="ChEBI" id="CHEBI:29105"/>
        <note>catalytic</note>
    </ligand>
</feature>
<dbReference type="SUPFAM" id="SSF55486">
    <property type="entry name" value="Metalloproteases ('zincins'), catalytic domain"/>
    <property type="match status" value="1"/>
</dbReference>
<evidence type="ECO:0000259" key="4">
    <source>
        <dbReference type="PROSITE" id="PS51864"/>
    </source>
</evidence>
<keyword evidence="2 3" id="KW-0645">Protease</keyword>
<evidence type="ECO:0000313" key="6">
    <source>
        <dbReference type="Proteomes" id="UP001432322"/>
    </source>
</evidence>
<sequence>IFLFFFPFVVSDQSWIINQHYHPSGKYGDMILSPAQQSRYESLSSSSTLPPIRGGAVITENSFNRWPNNIVPYIISSKYSAENRRFIKSSLDSLQSLSCFKFVQRSTQADYIEISPLDGCYSFVGRVGGRQPVSLSVDCLADYIIWHEILHVLGFEHEHQRPDRDDFIKVQYTNVLPGQMVNFEKLRPNTVELNEPYDYRSIMHYDGN</sequence>
<dbReference type="SMART" id="SM00235">
    <property type="entry name" value="ZnMc"/>
    <property type="match status" value="1"/>
</dbReference>
<dbReference type="GO" id="GO:0008270">
    <property type="term" value="F:zinc ion binding"/>
    <property type="evidence" value="ECO:0007669"/>
    <property type="project" value="UniProtKB-UniRule"/>
</dbReference>
<reference evidence="5" key="1">
    <citation type="submission" date="2023-10" db="EMBL/GenBank/DDBJ databases">
        <title>Genome assembly of Pristionchus species.</title>
        <authorList>
            <person name="Yoshida K."/>
            <person name="Sommer R.J."/>
        </authorList>
    </citation>
    <scope>NUCLEOTIDE SEQUENCE</scope>
    <source>
        <strain evidence="5">RS5133</strain>
    </source>
</reference>
<evidence type="ECO:0000256" key="2">
    <source>
        <dbReference type="PROSITE-ProRule" id="PRU01211"/>
    </source>
</evidence>